<gene>
    <name evidence="1" type="ORF">QO034_06355</name>
</gene>
<accession>A0ABT7FCP6</accession>
<dbReference type="EMBL" id="JASNJE010000005">
    <property type="protein sequence ID" value="MDK3072725.1"/>
    <property type="molecule type" value="Genomic_DNA"/>
</dbReference>
<dbReference type="Proteomes" id="UP001227126">
    <property type="component" value="Unassembled WGS sequence"/>
</dbReference>
<protein>
    <recommendedName>
        <fullName evidence="3">Helix-turn-helix domain-containing protein</fullName>
    </recommendedName>
</protein>
<proteinExistence type="predicted"/>
<dbReference type="RefSeq" id="WP_284484660.1">
    <property type="nucleotide sequence ID" value="NZ_JASNJE010000005.1"/>
</dbReference>
<evidence type="ECO:0008006" key="3">
    <source>
        <dbReference type="Google" id="ProtNLM"/>
    </source>
</evidence>
<organism evidence="1 2">
    <name type="scientific">Sedimentitalea xiamensis</name>
    <dbReference type="NCBI Taxonomy" id="3050037"/>
    <lineage>
        <taxon>Bacteria</taxon>
        <taxon>Pseudomonadati</taxon>
        <taxon>Pseudomonadota</taxon>
        <taxon>Alphaproteobacteria</taxon>
        <taxon>Rhodobacterales</taxon>
        <taxon>Paracoccaceae</taxon>
        <taxon>Sedimentitalea</taxon>
    </lineage>
</organism>
<name>A0ABT7FCP6_9RHOB</name>
<keyword evidence="2" id="KW-1185">Reference proteome</keyword>
<reference evidence="1 2" key="1">
    <citation type="submission" date="2023-05" db="EMBL/GenBank/DDBJ databases">
        <title>Sedimentitalea sp. nov. JM2-8.</title>
        <authorList>
            <person name="Huang J."/>
        </authorList>
    </citation>
    <scope>NUCLEOTIDE SEQUENCE [LARGE SCALE GENOMIC DNA]</scope>
    <source>
        <strain evidence="1 2">JM2-8</strain>
    </source>
</reference>
<evidence type="ECO:0000313" key="1">
    <source>
        <dbReference type="EMBL" id="MDK3072725.1"/>
    </source>
</evidence>
<evidence type="ECO:0000313" key="2">
    <source>
        <dbReference type="Proteomes" id="UP001227126"/>
    </source>
</evidence>
<sequence length="85" mass="9621">MHYARLSRSPRLRRALRALQAAQGEISTFDLSRRARICAVNSVIAELRANGAEIACRQAREDGQVRFYYTLLKSPEHPHAPSKTD</sequence>
<comment type="caution">
    <text evidence="1">The sequence shown here is derived from an EMBL/GenBank/DDBJ whole genome shotgun (WGS) entry which is preliminary data.</text>
</comment>